<dbReference type="AlphaFoldDB" id="A0AAI8M8B4"/>
<name>A0AAI8M8B4_9BRAD</name>
<dbReference type="Gene3D" id="1.10.580.10">
    <property type="entry name" value="Citrate Synthase, domain 1"/>
    <property type="match status" value="1"/>
</dbReference>
<gene>
    <name evidence="1" type="primary">cisZ</name>
    <name evidence="1" type="ORF">S23_06250</name>
</gene>
<evidence type="ECO:0000313" key="1">
    <source>
        <dbReference type="EMBL" id="BAL73846.1"/>
    </source>
</evidence>
<dbReference type="InterPro" id="IPR016142">
    <property type="entry name" value="Citrate_synth-like_lrg_a-sub"/>
</dbReference>
<evidence type="ECO:0000313" key="2">
    <source>
        <dbReference type="Proteomes" id="UP000007886"/>
    </source>
</evidence>
<dbReference type="Pfam" id="PF00285">
    <property type="entry name" value="Citrate_synt"/>
    <property type="match status" value="1"/>
</dbReference>
<dbReference type="GO" id="GO:0046912">
    <property type="term" value="F:acyltransferase activity, acyl groups converted into alkyl on transfer"/>
    <property type="evidence" value="ECO:0007669"/>
    <property type="project" value="InterPro"/>
</dbReference>
<keyword evidence="2" id="KW-1185">Reference proteome</keyword>
<organism evidence="1 2">
    <name type="scientific">Bradyrhizobium cosmicum</name>
    <dbReference type="NCBI Taxonomy" id="1404864"/>
    <lineage>
        <taxon>Bacteria</taxon>
        <taxon>Pseudomonadati</taxon>
        <taxon>Pseudomonadota</taxon>
        <taxon>Alphaproteobacteria</taxon>
        <taxon>Hyphomicrobiales</taxon>
        <taxon>Nitrobacteraceae</taxon>
        <taxon>Bradyrhizobium</taxon>
    </lineage>
</organism>
<dbReference type="InterPro" id="IPR036969">
    <property type="entry name" value="Citrate_synthase_sf"/>
</dbReference>
<accession>A0AAI8M8B4</accession>
<proteinExistence type="predicted"/>
<sequence>MLVHALRLPAGSEVALFAMARSIGWIAHASEQLQFGKLIRPRARYVGPAPGRRGTATAFKS</sequence>
<dbReference type="SUPFAM" id="SSF48256">
    <property type="entry name" value="Citrate synthase"/>
    <property type="match status" value="1"/>
</dbReference>
<dbReference type="EMBL" id="AP012279">
    <property type="protein sequence ID" value="BAL73846.1"/>
    <property type="molecule type" value="Genomic_DNA"/>
</dbReference>
<dbReference type="InterPro" id="IPR002020">
    <property type="entry name" value="Citrate_synthase"/>
</dbReference>
<reference evidence="1 2" key="1">
    <citation type="journal article" date="2012" name="Microbes Environ.">
        <title>Complete genome sequence of Bradyrhizobium sp. S23321: insights into symbiosis evolution in soil oligotrophs.</title>
        <authorList>
            <person name="Okubo T."/>
            <person name="Tsukui T."/>
            <person name="Maita H."/>
            <person name="Okamoto S."/>
            <person name="Oshima K."/>
            <person name="Fujisawa T."/>
            <person name="Saito A."/>
            <person name="Futamata H."/>
            <person name="Hattori R."/>
            <person name="Shimomura Y."/>
            <person name="Haruta S."/>
            <person name="Morimoto S."/>
            <person name="Wang Y."/>
            <person name="Sakai Y."/>
            <person name="Hattori M."/>
            <person name="Aizawa S."/>
            <person name="Nagashima K.V.P."/>
            <person name="Masuda S."/>
            <person name="Hattori T."/>
            <person name="Yamashita A."/>
            <person name="Bao Z."/>
            <person name="Hayatsu M."/>
            <person name="Kajiya-Kanegae H."/>
            <person name="Yoshinaga I."/>
            <person name="Sakamoto K."/>
            <person name="Toyota K."/>
            <person name="Nakao M."/>
            <person name="Kohara M."/>
            <person name="Anda M."/>
            <person name="Niwa R."/>
            <person name="Jung-Hwan P."/>
            <person name="Sameshima-Saito R."/>
            <person name="Tokuda S."/>
            <person name="Yamamoto S."/>
            <person name="Yamamoto S."/>
            <person name="Yokoyama T."/>
            <person name="Akutsu T."/>
            <person name="Nakamura Y."/>
            <person name="Nakahira-Yanaka Y."/>
            <person name="Takada Hoshino Y."/>
            <person name="Hirakawa H."/>
            <person name="Mitsui H."/>
            <person name="Terasawa K."/>
            <person name="Itakura M."/>
            <person name="Sato S."/>
            <person name="Ikeda-Ohtsubo W."/>
            <person name="Sakakura N."/>
            <person name="Kaminuma E."/>
            <person name="Minamisawa K."/>
        </authorList>
    </citation>
    <scope>NUCLEOTIDE SEQUENCE [LARGE SCALE GENOMIC DNA]</scope>
    <source>
        <strain evidence="1 2">S23321</strain>
    </source>
</reference>
<protein>
    <submittedName>
        <fullName evidence="1">Citrate synthase</fullName>
    </submittedName>
</protein>
<dbReference type="KEGG" id="brs:S23_06250"/>
<dbReference type="Proteomes" id="UP000007886">
    <property type="component" value="Chromosome"/>
</dbReference>